<feature type="transmembrane region" description="Helical" evidence="6">
    <location>
        <begin position="505"/>
        <end position="525"/>
    </location>
</feature>
<dbReference type="KEGG" id="gfl:GRFL_1003"/>
<evidence type="ECO:0000256" key="2">
    <source>
        <dbReference type="ARBA" id="ARBA00022475"/>
    </source>
</evidence>
<evidence type="ECO:0000259" key="7">
    <source>
        <dbReference type="Pfam" id="PF03772"/>
    </source>
</evidence>
<dbReference type="GO" id="GO:0005886">
    <property type="term" value="C:plasma membrane"/>
    <property type="evidence" value="ECO:0007669"/>
    <property type="project" value="UniProtKB-SubCell"/>
</dbReference>
<evidence type="ECO:0000313" key="9">
    <source>
        <dbReference type="EMBL" id="APU67727.1"/>
    </source>
</evidence>
<feature type="transmembrane region" description="Helical" evidence="6">
    <location>
        <begin position="60"/>
        <end position="80"/>
    </location>
</feature>
<reference evidence="9 10" key="1">
    <citation type="submission" date="2016-07" db="EMBL/GenBank/DDBJ databases">
        <title>Multi-omics approach to identify versatile polysaccharide utilization systems of a marine flavobacterium Gramella flava.</title>
        <authorList>
            <person name="Tang K."/>
        </authorList>
    </citation>
    <scope>NUCLEOTIDE SEQUENCE [LARGE SCALE GENOMIC DNA]</scope>
    <source>
        <strain evidence="9 10">JLT2011</strain>
    </source>
</reference>
<evidence type="ECO:0000256" key="4">
    <source>
        <dbReference type="ARBA" id="ARBA00022989"/>
    </source>
</evidence>
<protein>
    <submittedName>
        <fullName evidence="9">Competence protein</fullName>
    </submittedName>
</protein>
<keyword evidence="3 6" id="KW-0812">Transmembrane</keyword>
<gene>
    <name evidence="9" type="ORF">GRFL_1003</name>
</gene>
<feature type="transmembrane region" description="Helical" evidence="6">
    <location>
        <begin position="285"/>
        <end position="301"/>
    </location>
</feature>
<feature type="transmembrane region" description="Helical" evidence="6">
    <location>
        <begin position="247"/>
        <end position="273"/>
    </location>
</feature>
<dbReference type="OrthoDB" id="9761531at2"/>
<dbReference type="Proteomes" id="UP000186230">
    <property type="component" value="Chromosome"/>
</dbReference>
<keyword evidence="4 6" id="KW-1133">Transmembrane helix</keyword>
<evidence type="ECO:0000313" key="10">
    <source>
        <dbReference type="Proteomes" id="UP000186230"/>
    </source>
</evidence>
<feature type="domain" description="DUF4131" evidence="8">
    <location>
        <begin position="28"/>
        <end position="191"/>
    </location>
</feature>
<sequence length="668" mass="76547">MKSLNSIFFRLNFYLISGIILAFNFSLDLQMLALLLFIGLATFVFSFFRSRKLVFDDHWFAFNMAIVVVLLGAFATSMSMPEHLPDHVIHKKGQKQVLQAKVLEEWKPTEKYFRYLLEIEATYENHQTEHIQGKVLLHLPKGTDTLPQPGNHILLPDNLTKAVINDIPGGFDYSRFLKNQKIERVSYLKSSAELFYLPKTDFSFQSLRKKVIKNLENKGLKSKESAILKALLLGERSEISTQLYKNYAAAGAVHILAISGLHIGILLLFLNFLLKPLEKLKHGKILKIILILIILWFFALLTGFSPSVVRAAAMFSFIAIGMQLNRKTRVVQSVLVSLFFLLLLNPYYILQVGFQLSYLAVFGIILFEPKIENLVHPAHKALEYFWKLVSVSIAAQLAILPLSLYYFHQFPGLFLLTNILIIPILAIVLIYGFLVVILASFQLLPGFLLVGLGELLKVMNWIILKIASMENFIWKDIPFSELQLLSAYGILVLLILLLYSKSSRFVIGFLFSILVFQVICLCQLFRNTPDQLLVLDNYNDQIILKKQHQLLTRQFSLYDQNIQNYHRENRIQEMQDLPNTFSFCEENFLILDSAALYTPSEVHFKAIILTNSPQINLDRLISEMQPDELIISAGNYPAFQDRWKRTALKAKIPFHAIAEKGAYILNCD</sequence>
<evidence type="ECO:0000259" key="8">
    <source>
        <dbReference type="Pfam" id="PF13567"/>
    </source>
</evidence>
<keyword evidence="10" id="KW-1185">Reference proteome</keyword>
<feature type="transmembrane region" description="Helical" evidence="6">
    <location>
        <begin position="7"/>
        <end position="25"/>
    </location>
</feature>
<comment type="subcellular location">
    <subcellularLocation>
        <location evidence="1">Cell membrane</location>
        <topology evidence="1">Multi-pass membrane protein</topology>
    </subcellularLocation>
</comment>
<evidence type="ECO:0000256" key="3">
    <source>
        <dbReference type="ARBA" id="ARBA00022692"/>
    </source>
</evidence>
<feature type="transmembrane region" description="Helical" evidence="6">
    <location>
        <begin position="336"/>
        <end position="365"/>
    </location>
</feature>
<evidence type="ECO:0000256" key="5">
    <source>
        <dbReference type="ARBA" id="ARBA00023136"/>
    </source>
</evidence>
<evidence type="ECO:0000256" key="6">
    <source>
        <dbReference type="SAM" id="Phobius"/>
    </source>
</evidence>
<dbReference type="Pfam" id="PF03772">
    <property type="entry name" value="Competence"/>
    <property type="match status" value="1"/>
</dbReference>
<dbReference type="InterPro" id="IPR025405">
    <property type="entry name" value="DUF4131"/>
</dbReference>
<keyword evidence="2" id="KW-1003">Cell membrane</keyword>
<dbReference type="EMBL" id="CP016359">
    <property type="protein sequence ID" value="APU67727.1"/>
    <property type="molecule type" value="Genomic_DNA"/>
</dbReference>
<dbReference type="AlphaFoldDB" id="A0A1L7I289"/>
<dbReference type="PANTHER" id="PTHR30619">
    <property type="entry name" value="DNA INTERNALIZATION/COMPETENCE PROTEIN COMEC/REC2"/>
    <property type="match status" value="1"/>
</dbReference>
<dbReference type="RefSeq" id="WP_083643574.1">
    <property type="nucleotide sequence ID" value="NZ_AMRU01000002.1"/>
</dbReference>
<dbReference type="InterPro" id="IPR052159">
    <property type="entry name" value="Competence_DNA_uptake"/>
</dbReference>
<name>A0A1L7I289_9FLAO</name>
<keyword evidence="5 6" id="KW-0472">Membrane</keyword>
<dbReference type="NCBIfam" id="TIGR00360">
    <property type="entry name" value="ComEC_N-term"/>
    <property type="match status" value="1"/>
</dbReference>
<feature type="transmembrane region" description="Helical" evidence="6">
    <location>
        <begin position="419"/>
        <end position="441"/>
    </location>
</feature>
<feature type="domain" description="ComEC/Rec2-related protein" evidence="7">
    <location>
        <begin position="231"/>
        <end position="498"/>
    </location>
</feature>
<dbReference type="STRING" id="1229726.GRFL_1003"/>
<dbReference type="Pfam" id="PF13567">
    <property type="entry name" value="DUF4131"/>
    <property type="match status" value="1"/>
</dbReference>
<dbReference type="PANTHER" id="PTHR30619:SF1">
    <property type="entry name" value="RECOMBINATION PROTEIN 2"/>
    <property type="match status" value="1"/>
</dbReference>
<feature type="transmembrane region" description="Helical" evidence="6">
    <location>
        <begin position="385"/>
        <end position="407"/>
    </location>
</feature>
<feature type="transmembrane region" description="Helical" evidence="6">
    <location>
        <begin position="479"/>
        <end position="499"/>
    </location>
</feature>
<evidence type="ECO:0000256" key="1">
    <source>
        <dbReference type="ARBA" id="ARBA00004651"/>
    </source>
</evidence>
<organism evidence="9 10">
    <name type="scientific">Christiangramia flava JLT2011</name>
    <dbReference type="NCBI Taxonomy" id="1229726"/>
    <lineage>
        <taxon>Bacteria</taxon>
        <taxon>Pseudomonadati</taxon>
        <taxon>Bacteroidota</taxon>
        <taxon>Flavobacteriia</taxon>
        <taxon>Flavobacteriales</taxon>
        <taxon>Flavobacteriaceae</taxon>
        <taxon>Christiangramia</taxon>
    </lineage>
</organism>
<proteinExistence type="predicted"/>
<dbReference type="InterPro" id="IPR004477">
    <property type="entry name" value="ComEC_N"/>
</dbReference>
<accession>A0A1L7I289</accession>